<accession>A0ABS0SCD4</accession>
<evidence type="ECO:0000313" key="2">
    <source>
        <dbReference type="EMBL" id="MBI1620969.1"/>
    </source>
</evidence>
<organism evidence="2 3">
    <name type="scientific">Aquamicrobium zhengzhouense</name>
    <dbReference type="NCBI Taxonomy" id="2781738"/>
    <lineage>
        <taxon>Bacteria</taxon>
        <taxon>Pseudomonadati</taxon>
        <taxon>Pseudomonadota</taxon>
        <taxon>Alphaproteobacteria</taxon>
        <taxon>Hyphomicrobiales</taxon>
        <taxon>Phyllobacteriaceae</taxon>
        <taxon>Aquamicrobium</taxon>
    </lineage>
</organism>
<dbReference type="EMBL" id="JADGMQ010000005">
    <property type="protein sequence ID" value="MBI1620969.1"/>
    <property type="molecule type" value="Genomic_DNA"/>
</dbReference>
<dbReference type="RefSeq" id="WP_198476372.1">
    <property type="nucleotide sequence ID" value="NZ_JADGMQ010000005.1"/>
</dbReference>
<dbReference type="Proteomes" id="UP000601789">
    <property type="component" value="Unassembled WGS sequence"/>
</dbReference>
<gene>
    <name evidence="2" type="ORF">IOD40_09875</name>
</gene>
<name>A0ABS0SCD4_9HYPH</name>
<protein>
    <recommendedName>
        <fullName evidence="4">Curlin associated repeat-containing protein</fullName>
    </recommendedName>
</protein>
<feature type="chain" id="PRO_5046109274" description="Curlin associated repeat-containing protein" evidence="1">
    <location>
        <begin position="25"/>
        <end position="141"/>
    </location>
</feature>
<evidence type="ECO:0000256" key="1">
    <source>
        <dbReference type="SAM" id="SignalP"/>
    </source>
</evidence>
<evidence type="ECO:0008006" key="4">
    <source>
        <dbReference type="Google" id="ProtNLM"/>
    </source>
</evidence>
<proteinExistence type="predicted"/>
<evidence type="ECO:0000313" key="3">
    <source>
        <dbReference type="Proteomes" id="UP000601789"/>
    </source>
</evidence>
<reference evidence="2 3" key="1">
    <citation type="submission" date="2020-10" db="EMBL/GenBank/DDBJ databases">
        <title>Aquamicrobium zhengzhouensis sp. nov., a exopolysaccharide producing bacterium isolated from farmland soil.</title>
        <authorList>
            <person name="Wang X."/>
        </authorList>
    </citation>
    <scope>NUCLEOTIDE SEQUENCE [LARGE SCALE GENOMIC DNA]</scope>
    <source>
        <strain evidence="3">cd-1</strain>
    </source>
</reference>
<keyword evidence="3" id="KW-1185">Reference proteome</keyword>
<feature type="signal peptide" evidence="1">
    <location>
        <begin position="1"/>
        <end position="24"/>
    </location>
</feature>
<keyword evidence="1" id="KW-0732">Signal</keyword>
<comment type="caution">
    <text evidence="2">The sequence shown here is derived from an EMBL/GenBank/DDBJ whole genome shotgun (WGS) entry which is preliminary data.</text>
</comment>
<sequence>MKRLQATTAAFVMGAAVVSAPVYAQVSADLGAEIDEGTTASIDQQANTSDAFSVVTGSAGAIRSITSMDSFSGVTVTRITGADNAQINFVVSENRQSVYELQSAIASNPEVADSLAAQGVDLSSIVGAEVAGNGALVLYQL</sequence>